<keyword evidence="2" id="KW-0472">Membrane</keyword>
<dbReference type="Proteomes" id="UP000031668">
    <property type="component" value="Unassembled WGS sequence"/>
</dbReference>
<organism evidence="3 4">
    <name type="scientific">Thelohanellus kitauei</name>
    <name type="common">Myxosporean</name>
    <dbReference type="NCBI Taxonomy" id="669202"/>
    <lineage>
        <taxon>Eukaryota</taxon>
        <taxon>Metazoa</taxon>
        <taxon>Cnidaria</taxon>
        <taxon>Myxozoa</taxon>
        <taxon>Myxosporea</taxon>
        <taxon>Bivalvulida</taxon>
        <taxon>Platysporina</taxon>
        <taxon>Myxobolidae</taxon>
        <taxon>Thelohanellus</taxon>
    </lineage>
</organism>
<comment type="caution">
    <text evidence="3">The sequence shown here is derived from an EMBL/GenBank/DDBJ whole genome shotgun (WGS) entry which is preliminary data.</text>
</comment>
<gene>
    <name evidence="3" type="ORF">RF11_02304</name>
</gene>
<evidence type="ECO:0000313" key="4">
    <source>
        <dbReference type="Proteomes" id="UP000031668"/>
    </source>
</evidence>
<protein>
    <submittedName>
        <fullName evidence="3">Uncharacterized protein</fullName>
    </submittedName>
</protein>
<reference evidence="3 4" key="1">
    <citation type="journal article" date="2014" name="Genome Biol. Evol.">
        <title>The genome of the myxosporean Thelohanellus kitauei shows adaptations to nutrient acquisition within its fish host.</title>
        <authorList>
            <person name="Yang Y."/>
            <person name="Xiong J."/>
            <person name="Zhou Z."/>
            <person name="Huo F."/>
            <person name="Miao W."/>
            <person name="Ran C."/>
            <person name="Liu Y."/>
            <person name="Zhang J."/>
            <person name="Feng J."/>
            <person name="Wang M."/>
            <person name="Wang M."/>
            <person name="Wang L."/>
            <person name="Yao B."/>
        </authorList>
    </citation>
    <scope>NUCLEOTIDE SEQUENCE [LARGE SCALE GENOMIC DNA]</scope>
    <source>
        <strain evidence="3">Wuqing</strain>
    </source>
</reference>
<evidence type="ECO:0000313" key="3">
    <source>
        <dbReference type="EMBL" id="KII69995.1"/>
    </source>
</evidence>
<evidence type="ECO:0000256" key="1">
    <source>
        <dbReference type="SAM" id="MobiDB-lite"/>
    </source>
</evidence>
<keyword evidence="2" id="KW-1133">Transmembrane helix</keyword>
<evidence type="ECO:0000256" key="2">
    <source>
        <dbReference type="SAM" id="Phobius"/>
    </source>
</evidence>
<feature type="region of interest" description="Disordered" evidence="1">
    <location>
        <begin position="169"/>
        <end position="188"/>
    </location>
</feature>
<sequence length="232" mass="26173">MVTVVSSLELTNEPYDPFDARNHFYLHLALSTRQKGSVCLVGTPIKINQIAVLCEVYIAMYFSLSNFVTTREDSETNKIGTLVDSENISNDEKYCQLFCREFDSFPISFQEEISDADLAKFCVHLKFMKSTTTDPSNVMKSCNDATKAHCMEDLLKQEKPDPNPILLPTPVIPTDPVVPPTPPPPKSEDGSKNWIWITIVVSVPLSLTLIILGIFFFQQRCVFANIQKKENM</sequence>
<accession>A0A0C2N0V9</accession>
<dbReference type="AlphaFoldDB" id="A0A0C2N0V9"/>
<name>A0A0C2N0V9_THEKT</name>
<feature type="transmembrane region" description="Helical" evidence="2">
    <location>
        <begin position="194"/>
        <end position="217"/>
    </location>
</feature>
<keyword evidence="2" id="KW-0812">Transmembrane</keyword>
<proteinExistence type="predicted"/>
<feature type="compositionally biased region" description="Pro residues" evidence="1">
    <location>
        <begin position="169"/>
        <end position="185"/>
    </location>
</feature>
<keyword evidence="4" id="KW-1185">Reference proteome</keyword>
<dbReference type="EMBL" id="JWZT01002217">
    <property type="protein sequence ID" value="KII69995.1"/>
    <property type="molecule type" value="Genomic_DNA"/>
</dbReference>